<dbReference type="Proteomes" id="UP000309016">
    <property type="component" value="Chromosome"/>
</dbReference>
<gene>
    <name evidence="4" type="ORF">FHG64_15450</name>
</gene>
<name>A0A5B7X5B2_9FLAO</name>
<protein>
    <submittedName>
        <fullName evidence="4">GNAT family N-acetyltransferase</fullName>
    </submittedName>
</protein>
<evidence type="ECO:0000256" key="1">
    <source>
        <dbReference type="ARBA" id="ARBA00022679"/>
    </source>
</evidence>
<evidence type="ECO:0000259" key="3">
    <source>
        <dbReference type="PROSITE" id="PS51186"/>
    </source>
</evidence>
<dbReference type="InterPro" id="IPR000182">
    <property type="entry name" value="GNAT_dom"/>
</dbReference>
<dbReference type="GO" id="GO:0016747">
    <property type="term" value="F:acyltransferase activity, transferring groups other than amino-acyl groups"/>
    <property type="evidence" value="ECO:0007669"/>
    <property type="project" value="InterPro"/>
</dbReference>
<dbReference type="PANTHER" id="PTHR43877">
    <property type="entry name" value="AMINOALKYLPHOSPHONATE N-ACETYLTRANSFERASE-RELATED-RELATED"/>
    <property type="match status" value="1"/>
</dbReference>
<dbReference type="RefSeq" id="WP_139067243.1">
    <property type="nucleotide sequence ID" value="NZ_CP040812.1"/>
</dbReference>
<dbReference type="KEGG" id="afla:FHG64_15450"/>
<evidence type="ECO:0000313" key="4">
    <source>
        <dbReference type="EMBL" id="QCY70674.1"/>
    </source>
</evidence>
<dbReference type="OrthoDB" id="9803233at2"/>
<keyword evidence="1 4" id="KW-0808">Transferase</keyword>
<organism evidence="4 5">
    <name type="scientific">Antarcticibacterium flavum</name>
    <dbReference type="NCBI Taxonomy" id="2058175"/>
    <lineage>
        <taxon>Bacteria</taxon>
        <taxon>Pseudomonadati</taxon>
        <taxon>Bacteroidota</taxon>
        <taxon>Flavobacteriia</taxon>
        <taxon>Flavobacteriales</taxon>
        <taxon>Flavobacteriaceae</taxon>
        <taxon>Antarcticibacterium</taxon>
    </lineage>
</organism>
<dbReference type="PANTHER" id="PTHR43877:SF2">
    <property type="entry name" value="AMINOALKYLPHOSPHONATE N-ACETYLTRANSFERASE-RELATED"/>
    <property type="match status" value="1"/>
</dbReference>
<dbReference type="EMBL" id="CP040812">
    <property type="protein sequence ID" value="QCY70674.1"/>
    <property type="molecule type" value="Genomic_DNA"/>
</dbReference>
<evidence type="ECO:0000313" key="5">
    <source>
        <dbReference type="Proteomes" id="UP000309016"/>
    </source>
</evidence>
<dbReference type="PROSITE" id="PS51186">
    <property type="entry name" value="GNAT"/>
    <property type="match status" value="1"/>
</dbReference>
<dbReference type="AlphaFoldDB" id="A0A5B7X5B2"/>
<dbReference type="CDD" id="cd04301">
    <property type="entry name" value="NAT_SF"/>
    <property type="match status" value="1"/>
</dbReference>
<accession>A0A5B7X5B2</accession>
<feature type="domain" description="N-acetyltransferase" evidence="3">
    <location>
        <begin position="2"/>
        <end position="149"/>
    </location>
</feature>
<dbReference type="Pfam" id="PF00583">
    <property type="entry name" value="Acetyltransf_1"/>
    <property type="match status" value="1"/>
</dbReference>
<keyword evidence="5" id="KW-1185">Reference proteome</keyword>
<dbReference type="InterPro" id="IPR050832">
    <property type="entry name" value="Bact_Acetyltransf"/>
</dbReference>
<dbReference type="Gene3D" id="3.40.630.30">
    <property type="match status" value="1"/>
</dbReference>
<reference evidence="4 5" key="1">
    <citation type="submission" date="2019-06" db="EMBL/GenBank/DDBJ databases">
        <title>Complete genome sequence of Antarcticibacterium flavum KCTC 52984T from an Antarctic marine sediment.</title>
        <authorList>
            <person name="Lee Y.M."/>
            <person name="Shin S.C."/>
        </authorList>
    </citation>
    <scope>NUCLEOTIDE SEQUENCE [LARGE SCALE GENOMIC DNA]</scope>
    <source>
        <strain evidence="4 5">KCTC 52984</strain>
    </source>
</reference>
<evidence type="ECO:0000256" key="2">
    <source>
        <dbReference type="ARBA" id="ARBA00023315"/>
    </source>
</evidence>
<dbReference type="InterPro" id="IPR016181">
    <property type="entry name" value="Acyl_CoA_acyltransferase"/>
</dbReference>
<keyword evidence="2" id="KW-0012">Acyltransferase</keyword>
<sequence length="149" mass="17214">MIEIKRTNSRDPDLPFLINLLDRDLAVTDGDEHAFYDQFNKIDLIKHVVILYQNEKAVSCGALKEFIPGTMEIKRMFTKRSSRGKGYAGMVLNELEEWAKELHYSRCILETGVRQPDAIALYRKHGYELIPNYGQYEGVENSHCFGKNI</sequence>
<dbReference type="SUPFAM" id="SSF55729">
    <property type="entry name" value="Acyl-CoA N-acyltransferases (Nat)"/>
    <property type="match status" value="1"/>
</dbReference>
<proteinExistence type="predicted"/>